<accession>A0A317W4J2</accession>
<feature type="compositionally biased region" description="Basic and acidic residues" evidence="1">
    <location>
        <begin position="421"/>
        <end position="434"/>
    </location>
</feature>
<reference evidence="2 3" key="1">
    <citation type="submission" date="2016-12" db="EMBL/GenBank/DDBJ databases">
        <title>The genomes of Aspergillus section Nigri reveals drivers in fungal speciation.</title>
        <authorList>
            <consortium name="DOE Joint Genome Institute"/>
            <person name="Vesth T.C."/>
            <person name="Nybo J."/>
            <person name="Theobald S."/>
            <person name="Brandl J."/>
            <person name="Frisvad J.C."/>
            <person name="Nielsen K.F."/>
            <person name="Lyhne E.K."/>
            <person name="Kogle M.E."/>
            <person name="Kuo A."/>
            <person name="Riley R."/>
            <person name="Clum A."/>
            <person name="Nolan M."/>
            <person name="Lipzen A."/>
            <person name="Salamov A."/>
            <person name="Henrissat B."/>
            <person name="Wiebenga A."/>
            <person name="De Vries R.P."/>
            <person name="Grigoriev I.V."/>
            <person name="Mortensen U.H."/>
            <person name="Andersen M.R."/>
            <person name="Baker S.E."/>
        </authorList>
    </citation>
    <scope>NUCLEOTIDE SEQUENCE [LARGE SCALE GENOMIC DNA]</scope>
    <source>
        <strain evidence="2 3">CBS 115572</strain>
    </source>
</reference>
<name>A0A317W4J2_9EURO</name>
<feature type="compositionally biased region" description="Low complexity" evidence="1">
    <location>
        <begin position="112"/>
        <end position="126"/>
    </location>
</feature>
<dbReference type="Proteomes" id="UP000246702">
    <property type="component" value="Unassembled WGS sequence"/>
</dbReference>
<feature type="region of interest" description="Disordered" evidence="1">
    <location>
        <begin position="821"/>
        <end position="887"/>
    </location>
</feature>
<feature type="region of interest" description="Disordered" evidence="1">
    <location>
        <begin position="1"/>
        <end position="47"/>
    </location>
</feature>
<evidence type="ECO:0000256" key="1">
    <source>
        <dbReference type="SAM" id="MobiDB-lite"/>
    </source>
</evidence>
<dbReference type="STRING" id="1450535.A0A317W4J2"/>
<dbReference type="EMBL" id="MSFK01000021">
    <property type="protein sequence ID" value="PWY80919.1"/>
    <property type="molecule type" value="Genomic_DNA"/>
</dbReference>
<feature type="region of interest" description="Disordered" evidence="1">
    <location>
        <begin position="410"/>
        <end position="434"/>
    </location>
</feature>
<feature type="compositionally biased region" description="Acidic residues" evidence="1">
    <location>
        <begin position="21"/>
        <end position="34"/>
    </location>
</feature>
<feature type="compositionally biased region" description="Polar residues" evidence="1">
    <location>
        <begin position="216"/>
        <end position="225"/>
    </location>
</feature>
<dbReference type="AlphaFoldDB" id="A0A317W4J2"/>
<feature type="region of interest" description="Disordered" evidence="1">
    <location>
        <begin position="90"/>
        <end position="191"/>
    </location>
</feature>
<feature type="compositionally biased region" description="Basic and acidic residues" evidence="1">
    <location>
        <begin position="1"/>
        <end position="10"/>
    </location>
</feature>
<feature type="region of interest" description="Disordered" evidence="1">
    <location>
        <begin position="272"/>
        <end position="348"/>
    </location>
</feature>
<keyword evidence="3" id="KW-1185">Reference proteome</keyword>
<feature type="region of interest" description="Disordered" evidence="1">
    <location>
        <begin position="204"/>
        <end position="225"/>
    </location>
</feature>
<dbReference type="OrthoDB" id="5376710at2759"/>
<gene>
    <name evidence="2" type="ORF">BO94DRAFT_548209</name>
</gene>
<sequence length="1042" mass="115918">MASKAHHSEDEISDSAYVVDENIEEEEEEDDDDVSISPISERAPPWSGTRWARFFPELSSHFSLVSPTNSTTHLLSQSHMKGVPHVDSQLQPLEGVKGRSSLSSEEVADNRSSSYTSRSSLTSQGSEVTSPVHKPVDSFHMASSAGTSVFDESKSEQRIPRPLQKRPSIAQSKDKPLPQEPPIELTPLSIRHKTSQTLDRDLDHYARLNPPPRSILQPSYHHSTLSQATNDLERTLAGLTEQRQVPEPLSPRAPLQVFNGPLQISRGNMDMVATRPAPRPPANVHESQQIRKAKSREDTKQTKKPHKAKPPFSFTVPSFGRKLSRAHQRSTSNSSSKSEPESSRASVLHPPVVFELGNSEVAELQGSSIVASEGRPASAGGEKGRRMKLPRLQTKEMGTLRRESIMRPFNSTEGRVPNTRNHPEQQGRPCERARSASLNEKYFVSCSKSGETPAKITRQDKQVSGTSAMVYELEASLPLSPVELQGDATTPTCKSVGAMPTTLPVRVVLSILEQVNSLDELFNVAVLRRDFYRVFKQHELRLMRRAVFEMSAPAWELREMSPPWDTEWQTLLDPDAPVPEYTPACYLKRYAQDIYTLAHLKSLILARCGSFLRPETIRGLSGMDDDRATQIDDAFWRVWTFCRIFGSGKHREGDIVGQLDWLRGGTVAMSRCASVATSITDPYDANSVLFEPPVGFGYGNKGPLSKDQLHDMTEIWTCLGVLLQPMHGKCSEARAAGIFDGHDVAVNDPAKEAAILEEWTYYILTLGLSAVLILGSIHAYDNTAVVFQRAQSMGLTRWEPSDTGASRSTFLREAVSKAYQPQRSITSQTSSYSPCLNSQLSGSLVSREGSPTTNSPGERMPSPDFHRRRQAAYSAQIKHQRQQQQLSPPIVMPAEERPISQYATIMSRLEALPLAPQPPMSMSRMATSPTTHSYVSNVHYMQAPRLVMPVMPVYQPQVRDPVDRALDTMVRELGFEEEKAKWALKVTDNGEGINVNAAISLLVREQKSHGQSHRGFSLKKRRSFLSSVINSPESRYSGWKFA</sequence>
<dbReference type="CDD" id="cd14270">
    <property type="entry name" value="UBA"/>
    <property type="match status" value="1"/>
</dbReference>
<dbReference type="RefSeq" id="XP_025465521.1">
    <property type="nucleotide sequence ID" value="XM_025613385.1"/>
</dbReference>
<feature type="compositionally biased region" description="Polar residues" evidence="1">
    <location>
        <begin position="821"/>
        <end position="856"/>
    </location>
</feature>
<dbReference type="GeneID" id="37115528"/>
<protein>
    <submittedName>
        <fullName evidence="2">F-box domain protein</fullName>
    </submittedName>
</protein>
<comment type="caution">
    <text evidence="2">The sequence shown here is derived from an EMBL/GenBank/DDBJ whole genome shotgun (WGS) entry which is preliminary data.</text>
</comment>
<proteinExistence type="predicted"/>
<organism evidence="2 3">
    <name type="scientific">Aspergillus sclerotioniger CBS 115572</name>
    <dbReference type="NCBI Taxonomy" id="1450535"/>
    <lineage>
        <taxon>Eukaryota</taxon>
        <taxon>Fungi</taxon>
        <taxon>Dikarya</taxon>
        <taxon>Ascomycota</taxon>
        <taxon>Pezizomycotina</taxon>
        <taxon>Eurotiomycetes</taxon>
        <taxon>Eurotiomycetidae</taxon>
        <taxon>Eurotiales</taxon>
        <taxon>Aspergillaceae</taxon>
        <taxon>Aspergillus</taxon>
        <taxon>Aspergillus subgen. Circumdati</taxon>
    </lineage>
</organism>
<evidence type="ECO:0000313" key="3">
    <source>
        <dbReference type="Proteomes" id="UP000246702"/>
    </source>
</evidence>
<evidence type="ECO:0000313" key="2">
    <source>
        <dbReference type="EMBL" id="PWY80919.1"/>
    </source>
</evidence>